<dbReference type="Pfam" id="PF13489">
    <property type="entry name" value="Methyltransf_23"/>
    <property type="match status" value="1"/>
</dbReference>
<sequence length="324" mass="37701">MEADEHDHDSTFGGDRESLASSSTSLRSAVTKYQFEHGRRYHGYQAGKYLFTNDEQEQERMDIEHHNQKLQMDGKLFLCPLVEHPTEILELGCGTGIWCIEMADHYPNCQLLGTDLSPVQPSWVPPNCKFEIDDFDQEWTFGSNRFDMIQHRFLIGSVANWPELYKRAFDALKPGGSLQSVEMQIDIFCDDDTLREDAALRQWTSLMHEAFGKMGRRFPKAEEYKQWMQDAGFENVNLRVTKRPMNDWPKDPKMKEIGRYCCLNWLEGLEGFTLAAFTRVLGWKPDEVRILLAQMRKESVARRIHSYHKGLTCWGTKPLINYQS</sequence>
<feature type="region of interest" description="Disordered" evidence="1">
    <location>
        <begin position="1"/>
        <end position="20"/>
    </location>
</feature>
<dbReference type="PANTHER" id="PTHR43591:SF24">
    <property type="entry name" value="2-METHOXY-6-POLYPRENYL-1,4-BENZOQUINOL METHYLASE, MITOCHONDRIAL"/>
    <property type="match status" value="1"/>
</dbReference>
<dbReference type="Proteomes" id="UP001296104">
    <property type="component" value="Unassembled WGS sequence"/>
</dbReference>
<feature type="compositionally biased region" description="Basic and acidic residues" evidence="1">
    <location>
        <begin position="1"/>
        <end position="18"/>
    </location>
</feature>
<comment type="caution">
    <text evidence="2">The sequence shown here is derived from an EMBL/GenBank/DDBJ whole genome shotgun (WGS) entry which is preliminary data.</text>
</comment>
<evidence type="ECO:0000313" key="3">
    <source>
        <dbReference type="Proteomes" id="UP001296104"/>
    </source>
</evidence>
<gene>
    <name evidence="2" type="ORF">LECACI_7A000582</name>
</gene>
<evidence type="ECO:0000313" key="2">
    <source>
        <dbReference type="EMBL" id="CAK3782052.1"/>
    </source>
</evidence>
<organism evidence="2 3">
    <name type="scientific">Lecanosticta acicola</name>
    <dbReference type="NCBI Taxonomy" id="111012"/>
    <lineage>
        <taxon>Eukaryota</taxon>
        <taxon>Fungi</taxon>
        <taxon>Dikarya</taxon>
        <taxon>Ascomycota</taxon>
        <taxon>Pezizomycotina</taxon>
        <taxon>Dothideomycetes</taxon>
        <taxon>Dothideomycetidae</taxon>
        <taxon>Mycosphaerellales</taxon>
        <taxon>Mycosphaerellaceae</taxon>
        <taxon>Lecanosticta</taxon>
    </lineage>
</organism>
<proteinExistence type="predicted"/>
<dbReference type="EMBL" id="CAVMBE010000002">
    <property type="protein sequence ID" value="CAK3782052.1"/>
    <property type="molecule type" value="Genomic_DNA"/>
</dbReference>
<dbReference type="CDD" id="cd02440">
    <property type="entry name" value="AdoMet_MTases"/>
    <property type="match status" value="1"/>
</dbReference>
<dbReference type="Gene3D" id="3.40.50.150">
    <property type="entry name" value="Vaccinia Virus protein VP39"/>
    <property type="match status" value="1"/>
</dbReference>
<dbReference type="AlphaFoldDB" id="A0AAI8YRL2"/>
<reference evidence="2" key="1">
    <citation type="submission" date="2023-11" db="EMBL/GenBank/DDBJ databases">
        <authorList>
            <person name="Alioto T."/>
            <person name="Alioto T."/>
            <person name="Gomez Garrido J."/>
        </authorList>
    </citation>
    <scope>NUCLEOTIDE SEQUENCE</scope>
</reference>
<keyword evidence="2" id="KW-0808">Transferase</keyword>
<keyword evidence="3" id="KW-1185">Reference proteome</keyword>
<keyword evidence="2" id="KW-0489">Methyltransferase</keyword>
<dbReference type="InterPro" id="IPR029063">
    <property type="entry name" value="SAM-dependent_MTases_sf"/>
</dbReference>
<dbReference type="GO" id="GO:0032259">
    <property type="term" value="P:methylation"/>
    <property type="evidence" value="ECO:0007669"/>
    <property type="project" value="UniProtKB-KW"/>
</dbReference>
<protein>
    <submittedName>
        <fullName evidence="2">S-adenosyl-L-methionine-dependent methyltransferase</fullName>
    </submittedName>
</protein>
<name>A0AAI8YRL2_9PEZI</name>
<dbReference type="GO" id="GO:0008168">
    <property type="term" value="F:methyltransferase activity"/>
    <property type="evidence" value="ECO:0007669"/>
    <property type="project" value="UniProtKB-KW"/>
</dbReference>
<accession>A0AAI8YRL2</accession>
<evidence type="ECO:0000256" key="1">
    <source>
        <dbReference type="SAM" id="MobiDB-lite"/>
    </source>
</evidence>
<dbReference type="PANTHER" id="PTHR43591">
    <property type="entry name" value="METHYLTRANSFERASE"/>
    <property type="match status" value="1"/>
</dbReference>
<dbReference type="SUPFAM" id="SSF53335">
    <property type="entry name" value="S-adenosyl-L-methionine-dependent methyltransferases"/>
    <property type="match status" value="1"/>
</dbReference>